<organism evidence="2 3">
    <name type="scientific">Xylaria bambusicola</name>
    <dbReference type="NCBI Taxonomy" id="326684"/>
    <lineage>
        <taxon>Eukaryota</taxon>
        <taxon>Fungi</taxon>
        <taxon>Dikarya</taxon>
        <taxon>Ascomycota</taxon>
        <taxon>Pezizomycotina</taxon>
        <taxon>Sordariomycetes</taxon>
        <taxon>Xylariomycetidae</taxon>
        <taxon>Xylariales</taxon>
        <taxon>Xylariaceae</taxon>
        <taxon>Xylaria</taxon>
    </lineage>
</organism>
<dbReference type="Gene3D" id="2.60.420.10">
    <property type="entry name" value="Maltose phosphorylase, domain 3"/>
    <property type="match status" value="1"/>
</dbReference>
<dbReference type="SUPFAM" id="SSF48208">
    <property type="entry name" value="Six-hairpin glycosidases"/>
    <property type="match status" value="1"/>
</dbReference>
<protein>
    <recommendedName>
        <fullName evidence="4">Alpha-L-rhamnosidase six-hairpin glycosidase domain-containing protein</fullName>
    </recommendedName>
</protein>
<dbReference type="PANTHER" id="PTHR34987:SF5">
    <property type="entry name" value="ALPHA-RHAMNOSIDASE"/>
    <property type="match status" value="1"/>
</dbReference>
<evidence type="ECO:0008006" key="4">
    <source>
        <dbReference type="Google" id="ProtNLM"/>
    </source>
</evidence>
<evidence type="ECO:0000256" key="1">
    <source>
        <dbReference type="SAM" id="SignalP"/>
    </source>
</evidence>
<dbReference type="GO" id="GO:0003824">
    <property type="term" value="F:catalytic activity"/>
    <property type="evidence" value="ECO:0007669"/>
    <property type="project" value="UniProtKB-ARBA"/>
</dbReference>
<feature type="signal peptide" evidence="1">
    <location>
        <begin position="1"/>
        <end position="25"/>
    </location>
</feature>
<proteinExistence type="predicted"/>
<accession>A0AAN7UI17</accession>
<evidence type="ECO:0000313" key="3">
    <source>
        <dbReference type="Proteomes" id="UP001305414"/>
    </source>
</evidence>
<dbReference type="InterPro" id="IPR008928">
    <property type="entry name" value="6-hairpin_glycosidase_sf"/>
</dbReference>
<dbReference type="Gene3D" id="1.50.10.10">
    <property type="match status" value="1"/>
</dbReference>
<evidence type="ECO:0000313" key="2">
    <source>
        <dbReference type="EMBL" id="KAK5626266.1"/>
    </source>
</evidence>
<dbReference type="Proteomes" id="UP001305414">
    <property type="component" value="Unassembled WGS sequence"/>
</dbReference>
<dbReference type="GO" id="GO:0005975">
    <property type="term" value="P:carbohydrate metabolic process"/>
    <property type="evidence" value="ECO:0007669"/>
    <property type="project" value="InterPro"/>
</dbReference>
<feature type="chain" id="PRO_5042950261" description="Alpha-L-rhamnosidase six-hairpin glycosidase domain-containing protein" evidence="1">
    <location>
        <begin position="26"/>
        <end position="718"/>
    </location>
</feature>
<keyword evidence="1" id="KW-0732">Signal</keyword>
<dbReference type="PANTHER" id="PTHR34987">
    <property type="entry name" value="C, PUTATIVE (AFU_ORTHOLOGUE AFUA_3G02880)-RELATED"/>
    <property type="match status" value="1"/>
</dbReference>
<dbReference type="EMBL" id="JAWHQM010000003">
    <property type="protein sequence ID" value="KAK5626266.1"/>
    <property type="molecule type" value="Genomic_DNA"/>
</dbReference>
<dbReference type="InterPro" id="IPR012341">
    <property type="entry name" value="6hp_glycosidase-like_sf"/>
</dbReference>
<gene>
    <name evidence="2" type="ORF">RRF57_001981</name>
</gene>
<comment type="caution">
    <text evidence="2">The sequence shown here is derived from an EMBL/GenBank/DDBJ whole genome shotgun (WGS) entry which is preliminary data.</text>
</comment>
<sequence length="718" mass="79686">MSSSIYITLLTLAIWFLSNTQHTSAQSCWRETRCSDIKQPAYPGEWDANNFAPDSRNVTPLAVYSLQSGRKIATWPAAIPISSNTSGVYLDFGKEVGGIITIKFSVSSVTKDNSSEGGTLGLAFSEAKNWVGYTSDSSNGNYARPDGAVYSTFSQTGNFTYVMPTEYLRGGFRYLTLFLLGDGTYITIHNVTLELSFQPTWSNLRAYQGYFHSNDDLLNKIWYSGGYTLQLNAIFPTTGRTWPPPGITWQNDVTLGPGNTINVDGAKRDRTVWPGDMGVAGPASFYSTGDLESIKNSLQSLYDGWVWSTAIFWQTVKCFGKRYLSYVRYSEHQLLFSYLIPDRWTMIGLYNYALFSGDVEFVKMQWERHILAMNLILAQVDLVVGLVNISFYPNDWGRFKSYGYLASAQMLAYHTLTTGATLAKWVGDTTGLNRLWLHVAARLKETINIKLWDAKIGAFKDNYGSYDTGLYPQDGNSLAILLGVVKGTEKQGQAISSWLTANWRAIGPESPELPGEVSPFITSFEIQAHLLARQPQRALDLIRTSWGWYLNNENGTQSTMIEGYLIDGTFGYRHDAGYEEVYSYTSHAHGWSTGPVTALTEHTLGLSVTGLGGQAIRFAPQLGDLKDVQGGFVTKFGKCHAKLRLNETTDCILAELEVPKEAITEVILLPGKCRPGRSSPIQLNGREVEMGKLNVLEGPGNAKLYSMTLPGGKHTFEY</sequence>
<reference evidence="2 3" key="1">
    <citation type="submission" date="2023-10" db="EMBL/GenBank/DDBJ databases">
        <title>Draft genome sequence of Xylaria bambusicola isolate GMP-LS, the root and basal stem rot pathogen of sugarcane in Indonesia.</title>
        <authorList>
            <person name="Selvaraj P."/>
            <person name="Muralishankar V."/>
            <person name="Muruganantham S."/>
            <person name="Sp S."/>
            <person name="Haryani S."/>
            <person name="Lau K.J.X."/>
            <person name="Naqvi N.I."/>
        </authorList>
    </citation>
    <scope>NUCLEOTIDE SEQUENCE [LARGE SCALE GENOMIC DNA]</scope>
    <source>
        <strain evidence="2">GMP-LS</strain>
    </source>
</reference>
<name>A0AAN7UI17_9PEZI</name>
<dbReference type="AlphaFoldDB" id="A0AAN7UI17"/>
<keyword evidence="3" id="KW-1185">Reference proteome</keyword>